<keyword evidence="4" id="KW-1185">Reference proteome</keyword>
<dbReference type="EMBL" id="PIUM01000001">
    <property type="protein sequence ID" value="PKU26309.1"/>
    <property type="molecule type" value="Genomic_DNA"/>
</dbReference>
<comment type="caution">
    <text evidence="3">The sequence shown here is derived from an EMBL/GenBank/DDBJ whole genome shotgun (WGS) entry which is preliminary data.</text>
</comment>
<reference evidence="4" key="1">
    <citation type="submission" date="2017-12" db="EMBL/GenBank/DDBJ databases">
        <title>Draft genome sequence of Telmatospirillum siberiense 26-4b1T, an acidotolerant peatland alphaproteobacterium potentially involved in sulfur cycling.</title>
        <authorList>
            <person name="Hausmann B."/>
            <person name="Pjevac P."/>
            <person name="Schreck K."/>
            <person name="Herbold C.W."/>
            <person name="Daims H."/>
            <person name="Wagner M."/>
            <person name="Pester M."/>
            <person name="Loy A."/>
        </authorList>
    </citation>
    <scope>NUCLEOTIDE SEQUENCE [LARGE SCALE GENOMIC DNA]</scope>
    <source>
        <strain evidence="4">26-4b1</strain>
    </source>
</reference>
<protein>
    <recommendedName>
        <fullName evidence="5">Type IV secretion system protein</fullName>
    </recommendedName>
</protein>
<evidence type="ECO:0000256" key="1">
    <source>
        <dbReference type="SAM" id="Phobius"/>
    </source>
</evidence>
<dbReference type="Proteomes" id="UP000233293">
    <property type="component" value="Unassembled WGS sequence"/>
</dbReference>
<feature type="transmembrane region" description="Helical" evidence="1">
    <location>
        <begin position="333"/>
        <end position="351"/>
    </location>
</feature>
<accession>A0A2N3Q0X6</accession>
<feature type="transmembrane region" description="Helical" evidence="1">
    <location>
        <begin position="271"/>
        <end position="299"/>
    </location>
</feature>
<organism evidence="3 4">
    <name type="scientific">Telmatospirillum siberiense</name>
    <dbReference type="NCBI Taxonomy" id="382514"/>
    <lineage>
        <taxon>Bacteria</taxon>
        <taxon>Pseudomonadati</taxon>
        <taxon>Pseudomonadota</taxon>
        <taxon>Alphaproteobacteria</taxon>
        <taxon>Rhodospirillales</taxon>
        <taxon>Rhodospirillaceae</taxon>
        <taxon>Telmatospirillum</taxon>
    </lineage>
</organism>
<dbReference type="AlphaFoldDB" id="A0A2N3Q0X6"/>
<keyword evidence="2" id="KW-0732">Signal</keyword>
<sequence>MTGPSVRSVGWLIAVLSWSAPAMASDVEDLYGRLAGGCWACDVLLQSGTIGLDLAQQTFDAVAGQLASLLGMLMALWLLFLAGRIFLPFGPGEAPAALGNRGARKLAALALVLGFLQSSQLLWDYLFMPVFSTGTSLAVLLLSLSTGQSCPVVSIAPGIAGAEAALDGMRCPLSLIQDVFTRGMLTGVAMIMGAAWHSWLDFLKFWSWPAQILQMLSGVLMALVYAFGFLMFPLFFLDAVLRAAIITILAPFAAAFSLFSPTRKMTEKALWGLIQVALTMVFSAVATGLAVQGLAGIYATLPTSDGVPPAGWPELIAALEAGRLQLSLAQRSYWTMLGMGVMALFMIRAAADMASALCGVSAGNFTGATAALAEMAGGGVTVAVKTVRLGWQVVQIPLAYPARGASHLARAATGPVRQAIGKAIKRMTGRDGVSLRESSLAEKVSGLAAGRGEGRGA</sequence>
<feature type="chain" id="PRO_5014865542" description="Type IV secretion system protein" evidence="2">
    <location>
        <begin position="25"/>
        <end position="457"/>
    </location>
</feature>
<feature type="signal peptide" evidence="2">
    <location>
        <begin position="1"/>
        <end position="24"/>
    </location>
</feature>
<name>A0A2N3Q0X6_9PROT</name>
<evidence type="ECO:0000313" key="3">
    <source>
        <dbReference type="EMBL" id="PKU26309.1"/>
    </source>
</evidence>
<proteinExistence type="predicted"/>
<feature type="transmembrane region" description="Helical" evidence="1">
    <location>
        <begin position="66"/>
        <end position="86"/>
    </location>
</feature>
<keyword evidence="1" id="KW-0472">Membrane</keyword>
<evidence type="ECO:0008006" key="5">
    <source>
        <dbReference type="Google" id="ProtNLM"/>
    </source>
</evidence>
<dbReference type="RefSeq" id="WP_101248539.1">
    <property type="nucleotide sequence ID" value="NZ_PIUM01000001.1"/>
</dbReference>
<evidence type="ECO:0000256" key="2">
    <source>
        <dbReference type="SAM" id="SignalP"/>
    </source>
</evidence>
<feature type="transmembrane region" description="Helical" evidence="1">
    <location>
        <begin position="212"/>
        <end position="234"/>
    </location>
</feature>
<feature type="transmembrane region" description="Helical" evidence="1">
    <location>
        <begin position="179"/>
        <end position="200"/>
    </location>
</feature>
<gene>
    <name evidence="3" type="ORF">CWS72_00165</name>
</gene>
<keyword evidence="1" id="KW-1133">Transmembrane helix</keyword>
<feature type="transmembrane region" description="Helical" evidence="1">
    <location>
        <begin position="240"/>
        <end position="259"/>
    </location>
</feature>
<keyword evidence="1" id="KW-0812">Transmembrane</keyword>
<evidence type="ECO:0000313" key="4">
    <source>
        <dbReference type="Proteomes" id="UP000233293"/>
    </source>
</evidence>